<evidence type="ECO:0000313" key="2">
    <source>
        <dbReference type="Proteomes" id="UP000004095"/>
    </source>
</evidence>
<evidence type="ECO:0000313" key="1">
    <source>
        <dbReference type="EMBL" id="EAY31777.1"/>
    </source>
</evidence>
<dbReference type="OrthoDB" id="1551126at2"/>
<reference evidence="1 2" key="1">
    <citation type="submission" date="2007-01" db="EMBL/GenBank/DDBJ databases">
        <authorList>
            <person name="Haygood M."/>
            <person name="Podell S."/>
            <person name="Anderson C."/>
            <person name="Hopkinson B."/>
            <person name="Roe K."/>
            <person name="Barbeau K."/>
            <person name="Gaasterland T."/>
            <person name="Ferriera S."/>
            <person name="Johnson J."/>
            <person name="Kravitz S."/>
            <person name="Beeson K."/>
            <person name="Sutton G."/>
            <person name="Rogers Y.-H."/>
            <person name="Friedman R."/>
            <person name="Frazier M."/>
            <person name="Venter J.C."/>
        </authorList>
    </citation>
    <scope>NUCLEOTIDE SEQUENCE [LARGE SCALE GENOMIC DNA]</scope>
    <source>
        <strain evidence="1 2">ATCC 23134</strain>
    </source>
</reference>
<proteinExistence type="predicted"/>
<dbReference type="RefSeq" id="WP_002693664.1">
    <property type="nucleotide sequence ID" value="NZ_AAWS01000002.1"/>
</dbReference>
<dbReference type="EMBL" id="AAWS01000002">
    <property type="protein sequence ID" value="EAY31777.1"/>
    <property type="molecule type" value="Genomic_DNA"/>
</dbReference>
<gene>
    <name evidence="1" type="ORF">M23134_05283</name>
</gene>
<organism evidence="1 2">
    <name type="scientific">Microscilla marina ATCC 23134</name>
    <dbReference type="NCBI Taxonomy" id="313606"/>
    <lineage>
        <taxon>Bacteria</taxon>
        <taxon>Pseudomonadati</taxon>
        <taxon>Bacteroidota</taxon>
        <taxon>Cytophagia</taxon>
        <taxon>Cytophagales</taxon>
        <taxon>Microscillaceae</taxon>
        <taxon>Microscilla</taxon>
    </lineage>
</organism>
<protein>
    <submittedName>
        <fullName evidence="1">Uncharacterized protein</fullName>
    </submittedName>
</protein>
<accession>A1ZDN8</accession>
<comment type="caution">
    <text evidence="1">The sequence shown here is derived from an EMBL/GenBank/DDBJ whole genome shotgun (WGS) entry which is preliminary data.</text>
</comment>
<sequence>MLKKFFSKKSKTNPVAPPNPLFDLFPLSETNRQRITTFVKEMFERMFDEENIRQMTNFTLEYPVGTGKVAKLLFDDMGWQQEQKEGELVLVCKQTGGYFHATAIQVQNKLKHGQTTLPVYRQWLTKQYIDFGGGVVLCEHFSNINGVEGFESISKIPKPDSAQGVDYIYFLNIPNFKDNILYQISIKMFEQGTKGLRDNLLMRPLMDIAEMTNSEEFMKHYFRDPYDHTNRQGLPMNVSEKEVFDHLYPFHPLSIIRQVIRKRLMDSLKWES</sequence>
<keyword evidence="2" id="KW-1185">Reference proteome</keyword>
<dbReference type="AlphaFoldDB" id="A1ZDN8"/>
<name>A1ZDN8_MICM2</name>
<dbReference type="Proteomes" id="UP000004095">
    <property type="component" value="Unassembled WGS sequence"/>
</dbReference>